<feature type="non-terminal residue" evidence="2">
    <location>
        <position position="1"/>
    </location>
</feature>
<evidence type="ECO:0000313" key="2">
    <source>
        <dbReference type="EMBL" id="PUU81817.1"/>
    </source>
</evidence>
<sequence>KHNTAFEIQRLIEVDGQKFAALHGAKAGPDRDRVVSDFRSRNAKVLITTNVLACGIHVNSLSIVVNYDILSLPKLCAGPSDLPSSCWASREIWMHACIN</sequence>
<evidence type="ECO:0000313" key="3">
    <source>
        <dbReference type="Proteomes" id="UP000244722"/>
    </source>
</evidence>
<dbReference type="EMBL" id="NESQ01000039">
    <property type="protein sequence ID" value="PUU81817.1"/>
    <property type="molecule type" value="Genomic_DNA"/>
</dbReference>
<accession>A0A2T7A253</accession>
<gene>
    <name evidence="2" type="ORF">B9Z19DRAFT_1163562</name>
</gene>
<name>A0A2T7A253_TUBBO</name>
<keyword evidence="3" id="KW-1185">Reference proteome</keyword>
<dbReference type="SUPFAM" id="SSF52540">
    <property type="entry name" value="P-loop containing nucleoside triphosphate hydrolases"/>
    <property type="match status" value="1"/>
</dbReference>
<reference evidence="2 3" key="1">
    <citation type="submission" date="2017-04" db="EMBL/GenBank/DDBJ databases">
        <title>Draft genome sequence of Tuber borchii Vittad., a whitish edible truffle.</title>
        <authorList>
            <consortium name="DOE Joint Genome Institute"/>
            <person name="Murat C."/>
            <person name="Kuo A."/>
            <person name="Barry K.W."/>
            <person name="Clum A."/>
            <person name="Dockter R.B."/>
            <person name="Fauchery L."/>
            <person name="Iotti M."/>
            <person name="Kohler A."/>
            <person name="Labutti K."/>
            <person name="Lindquist E.A."/>
            <person name="Lipzen A."/>
            <person name="Ohm R.A."/>
            <person name="Wang M."/>
            <person name="Grigoriev I.V."/>
            <person name="Zambonelli A."/>
            <person name="Martin F.M."/>
        </authorList>
    </citation>
    <scope>NUCLEOTIDE SEQUENCE [LARGE SCALE GENOMIC DNA]</scope>
    <source>
        <strain evidence="2 3">Tbo3840</strain>
    </source>
</reference>
<dbReference type="PANTHER" id="PTHR47958">
    <property type="entry name" value="ATP-DEPENDENT RNA HELICASE DBP3"/>
    <property type="match status" value="1"/>
</dbReference>
<comment type="caution">
    <text evidence="2">The sequence shown here is derived from an EMBL/GenBank/DDBJ whole genome shotgun (WGS) entry which is preliminary data.</text>
</comment>
<proteinExistence type="predicted"/>
<dbReference type="InterPro" id="IPR027417">
    <property type="entry name" value="P-loop_NTPase"/>
</dbReference>
<dbReference type="Proteomes" id="UP000244722">
    <property type="component" value="Unassembled WGS sequence"/>
</dbReference>
<evidence type="ECO:0000259" key="1">
    <source>
        <dbReference type="SMART" id="SM00490"/>
    </source>
</evidence>
<dbReference type="AlphaFoldDB" id="A0A2T7A253"/>
<dbReference type="Gene3D" id="3.40.50.300">
    <property type="entry name" value="P-loop containing nucleotide triphosphate hydrolases"/>
    <property type="match status" value="1"/>
</dbReference>
<feature type="domain" description="Helicase C-terminal" evidence="1">
    <location>
        <begin position="6"/>
        <end position="99"/>
    </location>
</feature>
<dbReference type="Pfam" id="PF00271">
    <property type="entry name" value="Helicase_C"/>
    <property type="match status" value="1"/>
</dbReference>
<dbReference type="STRING" id="42251.A0A2T7A253"/>
<dbReference type="InterPro" id="IPR001650">
    <property type="entry name" value="Helicase_C-like"/>
</dbReference>
<protein>
    <recommendedName>
        <fullName evidence="1">Helicase C-terminal domain-containing protein</fullName>
    </recommendedName>
</protein>
<organism evidence="2 3">
    <name type="scientific">Tuber borchii</name>
    <name type="common">White truffle</name>
    <dbReference type="NCBI Taxonomy" id="42251"/>
    <lineage>
        <taxon>Eukaryota</taxon>
        <taxon>Fungi</taxon>
        <taxon>Dikarya</taxon>
        <taxon>Ascomycota</taxon>
        <taxon>Pezizomycotina</taxon>
        <taxon>Pezizomycetes</taxon>
        <taxon>Pezizales</taxon>
        <taxon>Tuberaceae</taxon>
        <taxon>Tuber</taxon>
    </lineage>
</organism>
<dbReference type="SMART" id="SM00490">
    <property type="entry name" value="HELICc"/>
    <property type="match status" value="1"/>
</dbReference>